<comment type="caution">
    <text evidence="1">The sequence shown here is derived from an EMBL/GenBank/DDBJ whole genome shotgun (WGS) entry which is preliminary data.</text>
</comment>
<protein>
    <submittedName>
        <fullName evidence="1">Uncharacterized protein</fullName>
    </submittedName>
</protein>
<reference evidence="1" key="1">
    <citation type="journal article" date="2016" name="Insect Biochem. Mol. Biol.">
        <title>Multifaceted biological insights from a draft genome sequence of the tobacco hornworm moth, Manduca sexta.</title>
        <authorList>
            <person name="Kanost M.R."/>
            <person name="Arrese E.L."/>
            <person name="Cao X."/>
            <person name="Chen Y.R."/>
            <person name="Chellapilla S."/>
            <person name="Goldsmith M.R."/>
            <person name="Grosse-Wilde E."/>
            <person name="Heckel D.G."/>
            <person name="Herndon N."/>
            <person name="Jiang H."/>
            <person name="Papanicolaou A."/>
            <person name="Qu J."/>
            <person name="Soulages J.L."/>
            <person name="Vogel H."/>
            <person name="Walters J."/>
            <person name="Waterhouse R.M."/>
            <person name="Ahn S.J."/>
            <person name="Almeida F.C."/>
            <person name="An C."/>
            <person name="Aqrawi P."/>
            <person name="Bretschneider A."/>
            <person name="Bryant W.B."/>
            <person name="Bucks S."/>
            <person name="Chao H."/>
            <person name="Chevignon G."/>
            <person name="Christen J.M."/>
            <person name="Clarke D.F."/>
            <person name="Dittmer N.T."/>
            <person name="Ferguson L.C.F."/>
            <person name="Garavelou S."/>
            <person name="Gordon K.H.J."/>
            <person name="Gunaratna R.T."/>
            <person name="Han Y."/>
            <person name="Hauser F."/>
            <person name="He Y."/>
            <person name="Heidel-Fischer H."/>
            <person name="Hirsh A."/>
            <person name="Hu Y."/>
            <person name="Jiang H."/>
            <person name="Kalra D."/>
            <person name="Klinner C."/>
            <person name="Konig C."/>
            <person name="Kovar C."/>
            <person name="Kroll A.R."/>
            <person name="Kuwar S.S."/>
            <person name="Lee S.L."/>
            <person name="Lehman R."/>
            <person name="Li K."/>
            <person name="Li Z."/>
            <person name="Liang H."/>
            <person name="Lovelace S."/>
            <person name="Lu Z."/>
            <person name="Mansfield J.H."/>
            <person name="McCulloch K.J."/>
            <person name="Mathew T."/>
            <person name="Morton B."/>
            <person name="Muzny D.M."/>
            <person name="Neunemann D."/>
            <person name="Ongeri F."/>
            <person name="Pauchet Y."/>
            <person name="Pu L.L."/>
            <person name="Pyrousis I."/>
            <person name="Rao X.J."/>
            <person name="Redding A."/>
            <person name="Roesel C."/>
            <person name="Sanchez-Gracia A."/>
            <person name="Schaack S."/>
            <person name="Shukla A."/>
            <person name="Tetreau G."/>
            <person name="Wang Y."/>
            <person name="Xiong G.H."/>
            <person name="Traut W."/>
            <person name="Walsh T.K."/>
            <person name="Worley K.C."/>
            <person name="Wu D."/>
            <person name="Wu W."/>
            <person name="Wu Y.Q."/>
            <person name="Zhang X."/>
            <person name="Zou Z."/>
            <person name="Zucker H."/>
            <person name="Briscoe A.D."/>
            <person name="Burmester T."/>
            <person name="Clem R.J."/>
            <person name="Feyereisen R."/>
            <person name="Grimmelikhuijzen C.J.P."/>
            <person name="Hamodrakas S.J."/>
            <person name="Hansson B.S."/>
            <person name="Huguet E."/>
            <person name="Jermiin L.S."/>
            <person name="Lan Q."/>
            <person name="Lehman H.K."/>
            <person name="Lorenzen M."/>
            <person name="Merzendorfer H."/>
            <person name="Michalopoulos I."/>
            <person name="Morton D.B."/>
            <person name="Muthukrishnan S."/>
            <person name="Oakeshott J.G."/>
            <person name="Palmer W."/>
            <person name="Park Y."/>
            <person name="Passarelli A.L."/>
            <person name="Rozas J."/>
            <person name="Schwartz L.M."/>
            <person name="Smith W."/>
            <person name="Southgate A."/>
            <person name="Vilcinskas A."/>
            <person name="Vogt R."/>
            <person name="Wang P."/>
            <person name="Werren J."/>
            <person name="Yu X.Q."/>
            <person name="Zhou J.J."/>
            <person name="Brown S.J."/>
            <person name="Scherer S.E."/>
            <person name="Richards S."/>
            <person name="Blissard G.W."/>
        </authorList>
    </citation>
    <scope>NUCLEOTIDE SEQUENCE</scope>
</reference>
<organism evidence="1 2">
    <name type="scientific">Manduca sexta</name>
    <name type="common">Tobacco hawkmoth</name>
    <name type="synonym">Tobacco hornworm</name>
    <dbReference type="NCBI Taxonomy" id="7130"/>
    <lineage>
        <taxon>Eukaryota</taxon>
        <taxon>Metazoa</taxon>
        <taxon>Ecdysozoa</taxon>
        <taxon>Arthropoda</taxon>
        <taxon>Hexapoda</taxon>
        <taxon>Insecta</taxon>
        <taxon>Pterygota</taxon>
        <taxon>Neoptera</taxon>
        <taxon>Endopterygota</taxon>
        <taxon>Lepidoptera</taxon>
        <taxon>Glossata</taxon>
        <taxon>Ditrysia</taxon>
        <taxon>Bombycoidea</taxon>
        <taxon>Sphingidae</taxon>
        <taxon>Sphinginae</taxon>
        <taxon>Sphingini</taxon>
        <taxon>Manduca</taxon>
    </lineage>
</organism>
<proteinExistence type="predicted"/>
<dbReference type="AlphaFoldDB" id="A0A921ZNZ6"/>
<dbReference type="Proteomes" id="UP000791440">
    <property type="component" value="Unassembled WGS sequence"/>
</dbReference>
<evidence type="ECO:0000313" key="2">
    <source>
        <dbReference type="Proteomes" id="UP000791440"/>
    </source>
</evidence>
<keyword evidence="2" id="KW-1185">Reference proteome</keyword>
<evidence type="ECO:0000313" key="1">
    <source>
        <dbReference type="EMBL" id="KAG6460749.1"/>
    </source>
</evidence>
<reference evidence="1" key="2">
    <citation type="submission" date="2020-12" db="EMBL/GenBank/DDBJ databases">
        <authorList>
            <person name="Kanost M."/>
        </authorList>
    </citation>
    <scope>NUCLEOTIDE SEQUENCE</scope>
</reference>
<dbReference type="EMBL" id="JH668694">
    <property type="protein sequence ID" value="KAG6460749.1"/>
    <property type="molecule type" value="Genomic_DNA"/>
</dbReference>
<gene>
    <name evidence="1" type="ORF">O3G_MSEX012189</name>
</gene>
<name>A0A921ZNZ6_MANSE</name>
<accession>A0A921ZNZ6</accession>
<sequence>MACCEVAQKTNTSVSDCQMKRKNIWNGFVRSLKPTPSGSCTKQNKLYFLHDELQFIVGYIEAFIYNSEPDNVVTDSSLGTEGSKHSLIDEIQAHSSEMLCSKPVSNNYKKTEIIKLVEERVEH</sequence>